<feature type="transmembrane region" description="Helical" evidence="1">
    <location>
        <begin position="394"/>
        <end position="414"/>
    </location>
</feature>
<keyword evidence="3" id="KW-1185">Reference proteome</keyword>
<protein>
    <recommendedName>
        <fullName evidence="4">Glycosyltransferase RgtA/B/C/D-like domain-containing protein</fullName>
    </recommendedName>
</protein>
<feature type="transmembrane region" description="Helical" evidence="1">
    <location>
        <begin position="126"/>
        <end position="154"/>
    </location>
</feature>
<keyword evidence="1" id="KW-0812">Transmembrane</keyword>
<feature type="transmembrane region" description="Helical" evidence="1">
    <location>
        <begin position="160"/>
        <end position="184"/>
    </location>
</feature>
<evidence type="ECO:0000313" key="3">
    <source>
        <dbReference type="Proteomes" id="UP001212803"/>
    </source>
</evidence>
<dbReference type="EMBL" id="CP115149">
    <property type="protein sequence ID" value="WBL36017.1"/>
    <property type="molecule type" value="Genomic_DNA"/>
</dbReference>
<keyword evidence="1" id="KW-0472">Membrane</keyword>
<feature type="transmembrane region" description="Helical" evidence="1">
    <location>
        <begin position="246"/>
        <end position="265"/>
    </location>
</feature>
<feature type="transmembrane region" description="Helical" evidence="1">
    <location>
        <begin position="196"/>
        <end position="218"/>
    </location>
</feature>
<evidence type="ECO:0008006" key="4">
    <source>
        <dbReference type="Google" id="ProtNLM"/>
    </source>
</evidence>
<evidence type="ECO:0000256" key="1">
    <source>
        <dbReference type="SAM" id="Phobius"/>
    </source>
</evidence>
<reference evidence="2 3" key="1">
    <citation type="journal article" date="2023" name="ISME J.">
        <title>Thermophilic Dehalococcoidia with unusual traits shed light on an unexpected past.</title>
        <authorList>
            <person name="Palmer M."/>
            <person name="Covington J.K."/>
            <person name="Zhou E.M."/>
            <person name="Thomas S.C."/>
            <person name="Habib N."/>
            <person name="Seymour C.O."/>
            <person name="Lai D."/>
            <person name="Johnston J."/>
            <person name="Hashimi A."/>
            <person name="Jiao J.Y."/>
            <person name="Muok A.R."/>
            <person name="Liu L."/>
            <person name="Xian W.D."/>
            <person name="Zhi X.Y."/>
            <person name="Li M.M."/>
            <person name="Silva L.P."/>
            <person name="Bowen B.P."/>
            <person name="Louie K."/>
            <person name="Briegel A."/>
            <person name="Pett-Ridge J."/>
            <person name="Weber P.K."/>
            <person name="Tocheva E.I."/>
            <person name="Woyke T."/>
            <person name="Northen T.R."/>
            <person name="Mayali X."/>
            <person name="Li W.J."/>
            <person name="Hedlund B.P."/>
        </authorList>
    </citation>
    <scope>NUCLEOTIDE SEQUENCE [LARGE SCALE GENOMIC DNA]</scope>
    <source>
        <strain evidence="2 3">YIM 72310</strain>
    </source>
</reference>
<organism evidence="2 3">
    <name type="scientific">Tepidiforma flava</name>
    <dbReference type="NCBI Taxonomy" id="3004094"/>
    <lineage>
        <taxon>Bacteria</taxon>
        <taxon>Bacillati</taxon>
        <taxon>Chloroflexota</taxon>
        <taxon>Tepidiformia</taxon>
        <taxon>Tepidiformales</taxon>
        <taxon>Tepidiformaceae</taxon>
        <taxon>Tepidiforma</taxon>
    </lineage>
</organism>
<sequence>MTTTAASPAAGPRGITVAAAAWTAAAAVYAAMRLLAFVKLPVGGLELWSLSGAWQARVGIDDTRYVPTLYQALTALLLRIDDSETLPRLAALAASLTVPVSLFLLRRRIGEPAAIATLLVLAFDPLQIAFGPAATAAALDLPVIAASLAALAVLGPRPPVVAVAAFLLAAAGPLPLVLLLGAALAHPRVNWREPAAAIAAAAAALGVLAASFGFGAGWQGVTVPPFDLFAAGFDADWSTETARRLVALYAWGPAVLAGGYLAIRAARDRAGLFSDPLDRFAAAWFGLSLAWCVAAGGSRDPLPVLSLTASAAPLAGRGLAWLVESLGSADWRRAGWPLAGALLAAATLLGPLLDWARLGRVGPGSEVVAVVVLAGVIAGGLTLLLRWPATRPVAILPLAAAAAVPWLAGGFAVASGSPNEPLPSPVTTLQASEIRDIVAGPARDPSGIVAIHPSLADALTWPLRGSRGLVAASRIPPNASVVIWEAGGSPPDGFRVFEGRWAVLRERRGPDGGFLDYLRWLANRNTLPVRDLPAAVYIREQP</sequence>
<gene>
    <name evidence="2" type="ORF">O0235_14805</name>
</gene>
<name>A0ABY7M6S1_9CHLR</name>
<keyword evidence="1" id="KW-1133">Transmembrane helix</keyword>
<feature type="transmembrane region" description="Helical" evidence="1">
    <location>
        <begin position="335"/>
        <end position="355"/>
    </location>
</feature>
<evidence type="ECO:0000313" key="2">
    <source>
        <dbReference type="EMBL" id="WBL36017.1"/>
    </source>
</evidence>
<proteinExistence type="predicted"/>
<feature type="transmembrane region" description="Helical" evidence="1">
    <location>
        <begin position="367"/>
        <end position="387"/>
    </location>
</feature>
<dbReference type="Proteomes" id="UP001212803">
    <property type="component" value="Chromosome"/>
</dbReference>
<accession>A0ABY7M6S1</accession>
<dbReference type="RefSeq" id="WP_270056542.1">
    <property type="nucleotide sequence ID" value="NZ_CP115149.1"/>
</dbReference>